<accession>A0A166CLN7</accession>
<evidence type="ECO:0000256" key="2">
    <source>
        <dbReference type="ARBA" id="ARBA00022448"/>
    </source>
</evidence>
<evidence type="ECO:0000256" key="3">
    <source>
        <dbReference type="ARBA" id="ARBA00022692"/>
    </source>
</evidence>
<dbReference type="Pfam" id="PF03911">
    <property type="entry name" value="Sec61_beta"/>
    <property type="match status" value="1"/>
</dbReference>
<keyword evidence="7 9" id="KW-0472">Membrane</keyword>
<dbReference type="EMBL" id="LWMV01000042">
    <property type="protein sequence ID" value="KZX15297.1"/>
    <property type="molecule type" value="Genomic_DNA"/>
</dbReference>
<keyword evidence="2" id="KW-0813">Transport</keyword>
<evidence type="ECO:0000256" key="1">
    <source>
        <dbReference type="ARBA" id="ARBA00006103"/>
    </source>
</evidence>
<keyword evidence="11" id="KW-1185">Reference proteome</keyword>
<dbReference type="NCBIfam" id="NF002318">
    <property type="entry name" value="PRK01253.1"/>
    <property type="match status" value="1"/>
</dbReference>
<keyword evidence="3 9" id="KW-0812">Transmembrane</keyword>
<comment type="caution">
    <text evidence="10">The sequence shown here is derived from an EMBL/GenBank/DDBJ whole genome shotgun (WGS) entry which is preliminary data.</text>
</comment>
<keyword evidence="4" id="KW-0653">Protein transport</keyword>
<dbReference type="STRING" id="49547.MBCUR_02940"/>
<dbReference type="GO" id="GO:0015031">
    <property type="term" value="P:protein transport"/>
    <property type="evidence" value="ECO:0007669"/>
    <property type="project" value="UniProtKB-KW"/>
</dbReference>
<proteinExistence type="inferred from homology"/>
<reference evidence="10 11" key="1">
    <citation type="submission" date="2016-04" db="EMBL/GenBank/DDBJ databases">
        <title>Genome sequence of Methanobrevibacter curvatus DSM 11111.</title>
        <authorList>
            <person name="Poehlein A."/>
            <person name="Seedorf H."/>
            <person name="Daniel R."/>
        </authorList>
    </citation>
    <scope>NUCLEOTIDE SEQUENCE [LARGE SCALE GENOMIC DNA]</scope>
    <source>
        <strain evidence="10 11">DSM 11111</strain>
    </source>
</reference>
<comment type="similarity">
    <text evidence="1">Belongs to the SEC61-beta family.</text>
</comment>
<comment type="subcellular location">
    <subcellularLocation>
        <location evidence="8">Endomembrane system</location>
        <topology evidence="8">Single-pass membrane protein</topology>
    </subcellularLocation>
</comment>
<dbReference type="GO" id="GO:0012505">
    <property type="term" value="C:endomembrane system"/>
    <property type="evidence" value="ECO:0007669"/>
    <property type="project" value="UniProtKB-SubCell"/>
</dbReference>
<evidence type="ECO:0000256" key="5">
    <source>
        <dbReference type="ARBA" id="ARBA00022989"/>
    </source>
</evidence>
<organism evidence="10 11">
    <name type="scientific">Methanobrevibacter curvatus</name>
    <dbReference type="NCBI Taxonomy" id="49547"/>
    <lineage>
        <taxon>Archaea</taxon>
        <taxon>Methanobacteriati</taxon>
        <taxon>Methanobacteriota</taxon>
        <taxon>Methanomada group</taxon>
        <taxon>Methanobacteria</taxon>
        <taxon>Methanobacteriales</taxon>
        <taxon>Methanobacteriaceae</taxon>
        <taxon>Methanobrevibacter</taxon>
    </lineage>
</organism>
<evidence type="ECO:0000256" key="7">
    <source>
        <dbReference type="ARBA" id="ARBA00023136"/>
    </source>
</evidence>
<dbReference type="Proteomes" id="UP000077245">
    <property type="component" value="Unassembled WGS sequence"/>
</dbReference>
<evidence type="ECO:0000313" key="11">
    <source>
        <dbReference type="Proteomes" id="UP000077245"/>
    </source>
</evidence>
<evidence type="ECO:0000256" key="9">
    <source>
        <dbReference type="SAM" id="Phobius"/>
    </source>
</evidence>
<evidence type="ECO:0000256" key="8">
    <source>
        <dbReference type="ARBA" id="ARBA00037847"/>
    </source>
</evidence>
<gene>
    <name evidence="10" type="ORF">MBCUR_02940</name>
</gene>
<feature type="transmembrane region" description="Helical" evidence="9">
    <location>
        <begin position="41"/>
        <end position="58"/>
    </location>
</feature>
<dbReference type="PATRIC" id="fig|49547.3.peg.309"/>
<keyword evidence="6" id="KW-0811">Translocation</keyword>
<name>A0A166CLN7_9EURY</name>
<evidence type="ECO:0000256" key="6">
    <source>
        <dbReference type="ARBA" id="ARBA00023010"/>
    </source>
</evidence>
<evidence type="ECO:0000256" key="4">
    <source>
        <dbReference type="ARBA" id="ARBA00022927"/>
    </source>
</evidence>
<sequence>MNFIHGVIMAKKDKNALPPTGAGLVRYFDEESTGPKLSPEQIVIITIILAAFCFILRFS</sequence>
<keyword evidence="5 9" id="KW-1133">Transmembrane helix</keyword>
<dbReference type="InterPro" id="IPR016482">
    <property type="entry name" value="SecG/Sec61-beta/Sbh"/>
</dbReference>
<protein>
    <submittedName>
        <fullName evidence="10">Preprotein translocase subunit SecG</fullName>
    </submittedName>
</protein>
<dbReference type="AlphaFoldDB" id="A0A166CLN7"/>
<evidence type="ECO:0000313" key="10">
    <source>
        <dbReference type="EMBL" id="KZX15297.1"/>
    </source>
</evidence>